<evidence type="ECO:0000256" key="4">
    <source>
        <dbReference type="SAM" id="MobiDB-lite"/>
    </source>
</evidence>
<keyword evidence="5" id="KW-0732">Signal</keyword>
<dbReference type="Gene3D" id="2.60.40.200">
    <property type="entry name" value="Superoxide dismutase, copper/zinc binding domain"/>
    <property type="match status" value="1"/>
</dbReference>
<reference evidence="7 8" key="1">
    <citation type="submission" date="2019-05" db="EMBL/GenBank/DDBJ databases">
        <title>Genomes sequences of two Nocardia cyriacigeorgica environmental isolates, type strains Nocardia asteroides ATCC 19247 and Nocardia cyriacigeorgica DSM 44484.</title>
        <authorList>
            <person name="Vautrin F."/>
            <person name="Bergeron E."/>
            <person name="Dubost A."/>
            <person name="Abrouk D."/>
            <person name="Rodriguez Nava V."/>
            <person name="Pujic P."/>
        </authorList>
    </citation>
    <scope>NUCLEOTIDE SEQUENCE [LARGE SCALE GENOMIC DNA]</scope>
    <source>
        <strain evidence="7 8">EML 1456</strain>
    </source>
</reference>
<evidence type="ECO:0000256" key="2">
    <source>
        <dbReference type="ARBA" id="ARBA00024900"/>
    </source>
</evidence>
<keyword evidence="3" id="KW-0479">Metal-binding</keyword>
<evidence type="ECO:0000256" key="3">
    <source>
        <dbReference type="RuleBase" id="RU000393"/>
    </source>
</evidence>
<feature type="chain" id="PRO_5039621052" description="Superoxide dismutase [Cu-Zn]" evidence="5">
    <location>
        <begin position="28"/>
        <end position="232"/>
    </location>
</feature>
<dbReference type="SUPFAM" id="SSF49329">
    <property type="entry name" value="Cu,Zn superoxide dismutase-like"/>
    <property type="match status" value="1"/>
</dbReference>
<dbReference type="InterPro" id="IPR036423">
    <property type="entry name" value="SOD-like_Cu/Zn_dom_sf"/>
</dbReference>
<dbReference type="InterPro" id="IPR024134">
    <property type="entry name" value="SOD_Cu/Zn_/chaperone"/>
</dbReference>
<dbReference type="PANTHER" id="PTHR10003">
    <property type="entry name" value="SUPEROXIDE DISMUTASE CU-ZN -RELATED"/>
    <property type="match status" value="1"/>
</dbReference>
<dbReference type="InterPro" id="IPR018152">
    <property type="entry name" value="SOD_Cu/Zn_BS"/>
</dbReference>
<feature type="signal peptide" evidence="5">
    <location>
        <begin position="1"/>
        <end position="27"/>
    </location>
</feature>
<name>A0A5R8PG87_9NOCA</name>
<dbReference type="Pfam" id="PF00080">
    <property type="entry name" value="Sod_Cu"/>
    <property type="match status" value="1"/>
</dbReference>
<feature type="compositionally biased region" description="Polar residues" evidence="4">
    <location>
        <begin position="31"/>
        <end position="49"/>
    </location>
</feature>
<dbReference type="EC" id="1.15.1.1" evidence="3"/>
<dbReference type="PROSITE" id="PS51257">
    <property type="entry name" value="PROKAR_LIPOPROTEIN"/>
    <property type="match status" value="1"/>
</dbReference>
<proteinExistence type="inferred from homology"/>
<evidence type="ECO:0000313" key="8">
    <source>
        <dbReference type="Proteomes" id="UP000308349"/>
    </source>
</evidence>
<dbReference type="AlphaFoldDB" id="A0A5R8PG87"/>
<organism evidence="7 8">
    <name type="scientific">Nocardia cyriacigeorgica</name>
    <dbReference type="NCBI Taxonomy" id="135487"/>
    <lineage>
        <taxon>Bacteria</taxon>
        <taxon>Bacillati</taxon>
        <taxon>Actinomycetota</taxon>
        <taxon>Actinomycetes</taxon>
        <taxon>Mycobacteriales</taxon>
        <taxon>Nocardiaceae</taxon>
        <taxon>Nocardia</taxon>
    </lineage>
</organism>
<comment type="caution">
    <text evidence="7">The sequence shown here is derived from an EMBL/GenBank/DDBJ whole genome shotgun (WGS) entry which is preliminary data.</text>
</comment>
<dbReference type="CDD" id="cd00305">
    <property type="entry name" value="Cu-Zn_Superoxide_Dismutase"/>
    <property type="match status" value="1"/>
</dbReference>
<dbReference type="EMBL" id="VBUU01000006">
    <property type="protein sequence ID" value="TLG13899.1"/>
    <property type="molecule type" value="Genomic_DNA"/>
</dbReference>
<comment type="cofactor">
    <cofactor evidence="3">
        <name>Cu cation</name>
        <dbReference type="ChEBI" id="CHEBI:23378"/>
    </cofactor>
    <text evidence="3">Binds 1 copper ion per subunit.</text>
</comment>
<feature type="domain" description="Superoxide dismutase copper/zinc binding" evidence="6">
    <location>
        <begin position="87"/>
        <end position="231"/>
    </location>
</feature>
<dbReference type="InterPro" id="IPR001424">
    <property type="entry name" value="SOD_Cu_Zn_dom"/>
</dbReference>
<dbReference type="RefSeq" id="WP_138455806.1">
    <property type="nucleotide sequence ID" value="NZ_VBUU01000006.1"/>
</dbReference>
<keyword evidence="3" id="KW-0862">Zinc</keyword>
<keyword evidence="3" id="KW-0560">Oxidoreductase</keyword>
<comment type="function">
    <text evidence="2">Destroys radicals which are normally produced within the cells and which are toxic to biological systems. May play a role in favoring mycobacterial survival in phagocytes.</text>
</comment>
<dbReference type="GO" id="GO:0004784">
    <property type="term" value="F:superoxide dismutase activity"/>
    <property type="evidence" value="ECO:0007669"/>
    <property type="project" value="UniProtKB-EC"/>
</dbReference>
<dbReference type="GO" id="GO:0005507">
    <property type="term" value="F:copper ion binding"/>
    <property type="evidence" value="ECO:0007669"/>
    <property type="project" value="InterPro"/>
</dbReference>
<dbReference type="OrthoDB" id="9792957at2"/>
<dbReference type="NCBIfam" id="NF047631">
    <property type="entry name" value="SodCMycob"/>
    <property type="match status" value="1"/>
</dbReference>
<evidence type="ECO:0000259" key="6">
    <source>
        <dbReference type="Pfam" id="PF00080"/>
    </source>
</evidence>
<feature type="region of interest" description="Disordered" evidence="4">
    <location>
        <begin position="31"/>
        <end position="74"/>
    </location>
</feature>
<dbReference type="Proteomes" id="UP000308349">
    <property type="component" value="Unassembled WGS sequence"/>
</dbReference>
<sequence>MAPSTTRRPSWRTVTPVLAIAVFGLTACTNSQESSDVQGTTPPVWTSSPAPAGTESGHGGGTGGQSEAPAAGGTKVELKDAAGTTVGTADITEAGSFLKISIEARGLRPGFHGLHIHQFGKCEPKSVPPTGGPAGDFLSAGGHLQVGAANSHPASGDLTSLQVREDGNATLVTTTDKVSMSDIRGKALMIHAGPDNFGNIPSRYSHPGGTGPDEATLATGDAGGRVACGVIQ</sequence>
<gene>
    <name evidence="7" type="ORF">FEK35_08935</name>
</gene>
<comment type="cofactor">
    <cofactor evidence="3">
        <name>Zn(2+)</name>
        <dbReference type="ChEBI" id="CHEBI:29105"/>
    </cofactor>
    <text evidence="3">Binds 1 zinc ion per subunit.</text>
</comment>
<keyword evidence="3" id="KW-0186">Copper</keyword>
<evidence type="ECO:0000256" key="1">
    <source>
        <dbReference type="ARBA" id="ARBA00010457"/>
    </source>
</evidence>
<comment type="similarity">
    <text evidence="1 3">Belongs to the Cu-Zn superoxide dismutase family.</text>
</comment>
<dbReference type="PROSITE" id="PS00332">
    <property type="entry name" value="SOD_CU_ZN_2"/>
    <property type="match status" value="1"/>
</dbReference>
<evidence type="ECO:0000313" key="7">
    <source>
        <dbReference type="EMBL" id="TLG13899.1"/>
    </source>
</evidence>
<protein>
    <recommendedName>
        <fullName evidence="3">Superoxide dismutase [Cu-Zn]</fullName>
        <ecNumber evidence="3">1.15.1.1</ecNumber>
    </recommendedName>
</protein>
<accession>A0A5R8PG87</accession>
<comment type="catalytic activity">
    <reaction evidence="3">
        <text>2 superoxide + 2 H(+) = H2O2 + O2</text>
        <dbReference type="Rhea" id="RHEA:20696"/>
        <dbReference type="ChEBI" id="CHEBI:15378"/>
        <dbReference type="ChEBI" id="CHEBI:15379"/>
        <dbReference type="ChEBI" id="CHEBI:16240"/>
        <dbReference type="ChEBI" id="CHEBI:18421"/>
        <dbReference type="EC" id="1.15.1.1"/>
    </reaction>
</comment>
<evidence type="ECO:0000256" key="5">
    <source>
        <dbReference type="SAM" id="SignalP"/>
    </source>
</evidence>